<evidence type="ECO:0000256" key="1">
    <source>
        <dbReference type="SAM" id="MobiDB-lite"/>
    </source>
</evidence>
<dbReference type="AlphaFoldDB" id="A0A852TWA3"/>
<keyword evidence="3" id="KW-1185">Reference proteome</keyword>
<evidence type="ECO:0000313" key="2">
    <source>
        <dbReference type="EMBL" id="NYE47587.1"/>
    </source>
</evidence>
<evidence type="ECO:0000313" key="3">
    <source>
        <dbReference type="Proteomes" id="UP000589036"/>
    </source>
</evidence>
<dbReference type="Proteomes" id="UP000589036">
    <property type="component" value="Unassembled WGS sequence"/>
</dbReference>
<proteinExistence type="predicted"/>
<reference evidence="2 3" key="1">
    <citation type="submission" date="2020-07" db="EMBL/GenBank/DDBJ databases">
        <title>Sequencing the genomes of 1000 actinobacteria strains.</title>
        <authorList>
            <person name="Klenk H.-P."/>
        </authorList>
    </citation>
    <scope>NUCLEOTIDE SEQUENCE [LARGE SCALE GENOMIC DNA]</scope>
    <source>
        <strain evidence="2 3">CXB654</strain>
    </source>
</reference>
<organism evidence="2 3">
    <name type="scientific">Spinactinospora alkalitolerans</name>
    <dbReference type="NCBI Taxonomy" id="687207"/>
    <lineage>
        <taxon>Bacteria</taxon>
        <taxon>Bacillati</taxon>
        <taxon>Actinomycetota</taxon>
        <taxon>Actinomycetes</taxon>
        <taxon>Streptosporangiales</taxon>
        <taxon>Nocardiopsidaceae</taxon>
        <taxon>Spinactinospora</taxon>
    </lineage>
</organism>
<dbReference type="EMBL" id="JACCCC010000001">
    <property type="protein sequence ID" value="NYE47587.1"/>
    <property type="molecule type" value="Genomic_DNA"/>
</dbReference>
<feature type="region of interest" description="Disordered" evidence="1">
    <location>
        <begin position="67"/>
        <end position="89"/>
    </location>
</feature>
<comment type="caution">
    <text evidence="2">The sequence shown here is derived from an EMBL/GenBank/DDBJ whole genome shotgun (WGS) entry which is preliminary data.</text>
</comment>
<name>A0A852TWA3_9ACTN</name>
<sequence length="89" mass="9027">MRHVPLPDPAEDDAPGPVNFTGRDRITAILTEAGFTDVSAAASGTVMVHGQDAEDAAEFLSGMGPVQQGGRRGAAGARPRFAAVRGPGA</sequence>
<gene>
    <name evidence="2" type="ORF">HDA32_002707</name>
</gene>
<dbReference type="RefSeq" id="WP_179643498.1">
    <property type="nucleotide sequence ID" value="NZ_BAAAYY010000015.1"/>
</dbReference>
<accession>A0A852TWA3</accession>
<protein>
    <submittedName>
        <fullName evidence="2">Uncharacterized protein</fullName>
    </submittedName>
</protein>
<feature type="region of interest" description="Disordered" evidence="1">
    <location>
        <begin position="1"/>
        <end position="20"/>
    </location>
</feature>